<evidence type="ECO:0000313" key="3">
    <source>
        <dbReference type="EMBL" id="WGH21015.1"/>
    </source>
</evidence>
<feature type="region of interest" description="Disordered" evidence="2">
    <location>
        <begin position="1"/>
        <end position="46"/>
    </location>
</feature>
<dbReference type="RefSeq" id="YP_010842412.1">
    <property type="nucleotide sequence ID" value="NC_079140.1"/>
</dbReference>
<dbReference type="EMBL" id="OQ709211">
    <property type="protein sequence ID" value="WGH21015.1"/>
    <property type="molecule type" value="Genomic_DNA"/>
</dbReference>
<dbReference type="Proteomes" id="UP001223098">
    <property type="component" value="Segment"/>
</dbReference>
<evidence type="ECO:0000256" key="2">
    <source>
        <dbReference type="SAM" id="MobiDB-lite"/>
    </source>
</evidence>
<organism evidence="3 4">
    <name type="scientific">Gordonia phage Azira</name>
    <dbReference type="NCBI Taxonomy" id="3035369"/>
    <lineage>
        <taxon>Viruses</taxon>
        <taxon>Duplodnaviria</taxon>
        <taxon>Heunggongvirae</taxon>
        <taxon>Uroviricota</taxon>
        <taxon>Caudoviricetes</taxon>
        <taxon>Aziravirus</taxon>
        <taxon>Aziravirus azira</taxon>
    </lineage>
</organism>
<dbReference type="KEGG" id="vg:80559203"/>
<name>A0AAF0GID8_9CAUD</name>
<proteinExistence type="predicted"/>
<keyword evidence="1" id="KW-0175">Coiled coil</keyword>
<feature type="compositionally biased region" description="Basic and acidic residues" evidence="2">
    <location>
        <begin position="8"/>
        <end position="21"/>
    </location>
</feature>
<dbReference type="GeneID" id="80559203"/>
<feature type="coiled-coil region" evidence="1">
    <location>
        <begin position="48"/>
        <end position="107"/>
    </location>
</feature>
<reference evidence="3 4" key="1">
    <citation type="submission" date="2023-03" db="EMBL/GenBank/DDBJ databases">
        <authorList>
            <person name="McGarrah C.E.E."/>
            <person name="Algarin-Martinez E.D."/>
            <person name="Cavasini M.E.D."/>
            <person name="Correa V."/>
            <person name="Danielson D.F."/>
            <person name="Dean W.R."/>
            <person name="French J.L."/>
            <person name="Gaskin N."/>
            <person name="Jain U."/>
            <person name="Janvier J."/>
            <person name="Macumber B.M."/>
            <person name="Martini F.K."/>
            <person name="Mazzei S.G."/>
            <person name="Mujica J.M."/>
            <person name="Odegaard O."/>
            <person name="Quarterman C."/>
            <person name="Rand T.M."/>
            <person name="Seidensticker N.S."/>
            <person name="Serrano T."/>
            <person name="Soltys A."/>
            <person name="Ungrey M.D."/>
            <person name="Pollenz R.S."/>
            <person name="Russell D.A."/>
            <person name="Jacobs-Sera D."/>
            <person name="Hatfull G.F."/>
        </authorList>
    </citation>
    <scope>NUCLEOTIDE SEQUENCE [LARGE SCALE GENOMIC DNA]</scope>
</reference>
<gene>
    <name evidence="3" type="primary">9</name>
    <name evidence="3" type="ORF">SEA_AZIRA_9</name>
</gene>
<evidence type="ECO:0000256" key="1">
    <source>
        <dbReference type="SAM" id="Coils"/>
    </source>
</evidence>
<accession>A0AAF0GID8</accession>
<protein>
    <submittedName>
        <fullName evidence="3">Scaffolding protein</fullName>
    </submittedName>
</protein>
<evidence type="ECO:0000313" key="4">
    <source>
        <dbReference type="Proteomes" id="UP001223098"/>
    </source>
</evidence>
<feature type="region of interest" description="Disordered" evidence="2">
    <location>
        <begin position="143"/>
        <end position="184"/>
    </location>
</feature>
<keyword evidence="4" id="KW-1185">Reference proteome</keyword>
<sequence>MSADVSAMEERNKQVANEDPKNQGGNNGPEGGKPDGDEALGEGGLKALQAERAAKKAAEAAAKELQDKLDALEAEKLSKEEAAIKRAEKAEKERDELRQAQEVATLKADVAKAHSTDDMVIPVHLLSGTTKEELDASAEALKEFLGAATGPRRPAPDRNQGQNTDNVQTDDDADALSVLGFGEQ</sequence>